<proteinExistence type="inferred from homology"/>
<keyword evidence="3" id="KW-0156">Chromatin regulator</keyword>
<reference evidence="10" key="1">
    <citation type="submission" date="2017-03" db="EMBL/GenBank/DDBJ databases">
        <authorList>
            <person name="Afonso C.L."/>
            <person name="Miller P.J."/>
            <person name="Scott M.A."/>
            <person name="Spackman E."/>
            <person name="Goraichik I."/>
            <person name="Dimitrov K.M."/>
            <person name="Suarez D.L."/>
            <person name="Swayne D.E."/>
        </authorList>
    </citation>
    <scope>NUCLEOTIDE SEQUENCE [LARGE SCALE GENOMIC DNA]</scope>
</reference>
<evidence type="ECO:0000313" key="12">
    <source>
        <dbReference type="Proteomes" id="UP000324767"/>
    </source>
</evidence>
<feature type="compositionally biased region" description="Low complexity" evidence="8">
    <location>
        <begin position="201"/>
        <end position="211"/>
    </location>
</feature>
<dbReference type="GO" id="GO:0006325">
    <property type="term" value="P:chromatin organization"/>
    <property type="evidence" value="ECO:0007669"/>
    <property type="project" value="UniProtKB-KW"/>
</dbReference>
<organism evidence="10 11">
    <name type="scientific">Lasallia pustulata</name>
    <dbReference type="NCBI Taxonomy" id="136370"/>
    <lineage>
        <taxon>Eukaryota</taxon>
        <taxon>Fungi</taxon>
        <taxon>Dikarya</taxon>
        <taxon>Ascomycota</taxon>
        <taxon>Pezizomycotina</taxon>
        <taxon>Lecanoromycetes</taxon>
        <taxon>OSLEUM clade</taxon>
        <taxon>Umbilicariomycetidae</taxon>
        <taxon>Umbilicariales</taxon>
        <taxon>Umbilicariaceae</taxon>
        <taxon>Lasallia</taxon>
    </lineage>
</organism>
<dbReference type="PANTHER" id="PTHR13581">
    <property type="entry name" value="MRG-BINDING PROTEIN"/>
    <property type="match status" value="1"/>
</dbReference>
<evidence type="ECO:0000256" key="7">
    <source>
        <dbReference type="ARBA" id="ARBA00025178"/>
    </source>
</evidence>
<keyword evidence="4" id="KW-0805">Transcription regulation</keyword>
<feature type="region of interest" description="Disordered" evidence="8">
    <location>
        <begin position="1"/>
        <end position="41"/>
    </location>
</feature>
<keyword evidence="5" id="KW-0804">Transcription</keyword>
<keyword evidence="11" id="KW-1185">Reference proteome</keyword>
<name>A0A1W5D7K4_9LECA</name>
<reference evidence="9 12" key="3">
    <citation type="submission" date="2019-09" db="EMBL/GenBank/DDBJ databases">
        <title>The hologenome of the rock-dwelling lichen Lasallia pustulata.</title>
        <authorList>
            <person name="Greshake Tzovaras B."/>
            <person name="Segers F."/>
            <person name="Bicker A."/>
            <person name="Dal Grande F."/>
            <person name="Otte J."/>
            <person name="Hankeln T."/>
            <person name="Schmitt I."/>
            <person name="Ebersberger I."/>
        </authorList>
    </citation>
    <scope>NUCLEOTIDE SEQUENCE [LARGE SCALE GENOMIC DNA]</scope>
    <source>
        <strain evidence="9">A1-1</strain>
    </source>
</reference>
<dbReference type="GO" id="GO:0035267">
    <property type="term" value="C:NuA4 histone acetyltransferase complex"/>
    <property type="evidence" value="ECO:0007669"/>
    <property type="project" value="TreeGrafter"/>
</dbReference>
<evidence type="ECO:0000256" key="8">
    <source>
        <dbReference type="SAM" id="MobiDB-lite"/>
    </source>
</evidence>
<accession>A0A1W5D7K4</accession>
<comment type="subcellular location">
    <subcellularLocation>
        <location evidence="1">Nucleus</location>
    </subcellularLocation>
</comment>
<evidence type="ECO:0000256" key="2">
    <source>
        <dbReference type="ARBA" id="ARBA00007117"/>
    </source>
</evidence>
<comment type="similarity">
    <text evidence="2">Belongs to the EAF7 family.</text>
</comment>
<dbReference type="Pfam" id="PF07904">
    <property type="entry name" value="Eaf7"/>
    <property type="match status" value="1"/>
</dbReference>
<evidence type="ECO:0000313" key="9">
    <source>
        <dbReference type="EMBL" id="KAA6408526.1"/>
    </source>
</evidence>
<dbReference type="GO" id="GO:0006357">
    <property type="term" value="P:regulation of transcription by RNA polymerase II"/>
    <property type="evidence" value="ECO:0007669"/>
    <property type="project" value="TreeGrafter"/>
</dbReference>
<dbReference type="Proteomes" id="UP000192927">
    <property type="component" value="Unassembled WGS sequence"/>
</dbReference>
<feature type="compositionally biased region" description="Acidic residues" evidence="8">
    <location>
        <begin position="235"/>
        <end position="256"/>
    </location>
</feature>
<feature type="compositionally biased region" description="Basic and acidic residues" evidence="8">
    <location>
        <begin position="29"/>
        <end position="41"/>
    </location>
</feature>
<evidence type="ECO:0000313" key="11">
    <source>
        <dbReference type="Proteomes" id="UP000192927"/>
    </source>
</evidence>
<dbReference type="Proteomes" id="UP000324767">
    <property type="component" value="Unassembled WGS sequence"/>
</dbReference>
<keyword evidence="6" id="KW-0539">Nucleus</keyword>
<dbReference type="InterPro" id="IPR012423">
    <property type="entry name" value="Eaf7/MRGBP"/>
</dbReference>
<dbReference type="PANTHER" id="PTHR13581:SF5">
    <property type="entry name" value="MRG_MORF4L-BINDING PROTEIN"/>
    <property type="match status" value="1"/>
</dbReference>
<evidence type="ECO:0000256" key="3">
    <source>
        <dbReference type="ARBA" id="ARBA00022853"/>
    </source>
</evidence>
<evidence type="ECO:0000256" key="6">
    <source>
        <dbReference type="ARBA" id="ARBA00023242"/>
    </source>
</evidence>
<feature type="region of interest" description="Disordered" evidence="8">
    <location>
        <begin position="154"/>
        <end position="293"/>
    </location>
</feature>
<evidence type="ECO:0000256" key="5">
    <source>
        <dbReference type="ARBA" id="ARBA00023163"/>
    </source>
</evidence>
<gene>
    <name evidence="9" type="ORF">FRX48_07608</name>
</gene>
<protein>
    <submittedName>
        <fullName evidence="10">Chromatin modification-related protein Eaf7/MRGBP</fullName>
    </submittedName>
</protein>
<comment type="function">
    <text evidence="7">Component of the NuA4 histone acetyltransferase complex which is involved in transcriptional activation of selected genes principally by acetylation of nucleosomal histone H4 and H2A. The NuA4 complex is also involved in DNA repair.</text>
</comment>
<feature type="compositionally biased region" description="Low complexity" evidence="8">
    <location>
        <begin position="155"/>
        <end position="170"/>
    </location>
</feature>
<feature type="compositionally biased region" description="Basic residues" evidence="8">
    <location>
        <begin position="275"/>
        <end position="293"/>
    </location>
</feature>
<reference evidence="11" key="2">
    <citation type="submission" date="2017-03" db="EMBL/GenBank/DDBJ databases">
        <authorList>
            <person name="Sharma R."/>
            <person name="Thines M."/>
        </authorList>
    </citation>
    <scope>NUCLEOTIDE SEQUENCE [LARGE SCALE GENOMIC DNA]</scope>
</reference>
<dbReference type="OrthoDB" id="5595141at2759"/>
<dbReference type="EMBL" id="VXIT01000013">
    <property type="protein sequence ID" value="KAA6408526.1"/>
    <property type="molecule type" value="Genomic_DNA"/>
</dbReference>
<evidence type="ECO:0000313" key="10">
    <source>
        <dbReference type="EMBL" id="SLM39086.1"/>
    </source>
</evidence>
<sequence>MPPKKKARLSSRAASTPSGELLEVPPRASEPRTQVKDEQTGTELFKDAWTDDQETSLFKGMIRWKPVGMHKHFRMIAISQHLRNHGYTSSRDTHTRIPGIWQKLRSLYNLEALDERENSFGEEAADDSEHPKEPFFQFRLPQDEFEDHMFAKRVAPQSSSSPPALAYQLSNESNDGPRRPSTIEDTEEPRSSPASSRGTKAPRGARSAAGTRRSRLKEEAQPPAGRRGSKASTTEDQDEGAENGEEDEVEAVEEDAASSAASPATKSDRPGTKPARGKKKRGRGGARRGGRRR</sequence>
<dbReference type="AlphaFoldDB" id="A0A1W5D7K4"/>
<evidence type="ECO:0000256" key="4">
    <source>
        <dbReference type="ARBA" id="ARBA00023015"/>
    </source>
</evidence>
<evidence type="ECO:0000256" key="1">
    <source>
        <dbReference type="ARBA" id="ARBA00004123"/>
    </source>
</evidence>
<dbReference type="GO" id="GO:0005634">
    <property type="term" value="C:nucleus"/>
    <property type="evidence" value="ECO:0007669"/>
    <property type="project" value="UniProtKB-SubCell"/>
</dbReference>
<dbReference type="EMBL" id="FWEW01003312">
    <property type="protein sequence ID" value="SLM39086.1"/>
    <property type="molecule type" value="Genomic_DNA"/>
</dbReference>